<evidence type="ECO:0000313" key="2">
    <source>
        <dbReference type="EMBL" id="KMO82868.1"/>
    </source>
</evidence>
<keyword evidence="3" id="KW-1185">Reference proteome</keyword>
<accession>A0A0J6WLF3</accession>
<comment type="caution">
    <text evidence="2">The sequence shown here is derived from an EMBL/GenBank/DDBJ whole genome shotgun (WGS) entry which is preliminary data.</text>
</comment>
<organism evidence="2 3">
    <name type="scientific">Mycolicibacterium chlorophenolicum</name>
    <dbReference type="NCBI Taxonomy" id="37916"/>
    <lineage>
        <taxon>Bacteria</taxon>
        <taxon>Bacillati</taxon>
        <taxon>Actinomycetota</taxon>
        <taxon>Actinomycetes</taxon>
        <taxon>Mycobacteriales</taxon>
        <taxon>Mycobacteriaceae</taxon>
        <taxon>Mycolicibacterium</taxon>
    </lineage>
</organism>
<dbReference type="STRING" id="37916.MCHLDSM_00750"/>
<evidence type="ECO:0000256" key="1">
    <source>
        <dbReference type="SAM" id="Phobius"/>
    </source>
</evidence>
<protein>
    <submittedName>
        <fullName evidence="2">Uncharacterized protein</fullName>
    </submittedName>
</protein>
<name>A0A0J6WLF3_9MYCO</name>
<dbReference type="Proteomes" id="UP000036513">
    <property type="component" value="Unassembled WGS sequence"/>
</dbReference>
<dbReference type="AlphaFoldDB" id="A0A0J6WLF3"/>
<keyword evidence="1" id="KW-0812">Transmembrane</keyword>
<keyword evidence="1" id="KW-0472">Membrane</keyword>
<gene>
    <name evidence="2" type="ORF">MCHLDSM_00750</name>
</gene>
<sequence length="92" mass="9874" precursor="true">MAMFAYVSFLLTFVALGLFVHALATGSAVAVAYGTALVVFIAAMIAGSRVGKNAWAKPIGQAQIDRYLQRYRGVEDTPAEEPELEIPERLAA</sequence>
<proteinExistence type="predicted"/>
<dbReference type="PATRIC" id="fig|37916.4.peg.804"/>
<reference evidence="2 3" key="1">
    <citation type="journal article" date="2015" name="Genome Biol. Evol.">
        <title>Characterization of Three Mycobacterium spp. with Potential Use in Bioremediation by Genome Sequencing and Comparative Genomics.</title>
        <authorList>
            <person name="Das S."/>
            <person name="Pettersson B.M."/>
            <person name="Behra P.R."/>
            <person name="Ramesh M."/>
            <person name="Dasgupta S."/>
            <person name="Bhattacharya A."/>
            <person name="Kirsebom L.A."/>
        </authorList>
    </citation>
    <scope>NUCLEOTIDE SEQUENCE [LARGE SCALE GENOMIC DNA]</scope>
    <source>
        <strain evidence="2 3">DSM 43826</strain>
    </source>
</reference>
<dbReference type="RefSeq" id="WP_048468930.1">
    <property type="nucleotide sequence ID" value="NZ_JYNL01000008.1"/>
</dbReference>
<keyword evidence="1" id="KW-1133">Transmembrane helix</keyword>
<evidence type="ECO:0000313" key="3">
    <source>
        <dbReference type="Proteomes" id="UP000036513"/>
    </source>
</evidence>
<feature type="transmembrane region" description="Helical" evidence="1">
    <location>
        <begin position="32"/>
        <end position="51"/>
    </location>
</feature>
<dbReference type="EMBL" id="JYNL01000008">
    <property type="protein sequence ID" value="KMO82868.1"/>
    <property type="molecule type" value="Genomic_DNA"/>
</dbReference>